<dbReference type="SUPFAM" id="SSF53955">
    <property type="entry name" value="Lysozyme-like"/>
    <property type="match status" value="1"/>
</dbReference>
<dbReference type="InterPro" id="IPR023346">
    <property type="entry name" value="Lysozyme-like_dom_sf"/>
</dbReference>
<dbReference type="PANTHER" id="PTHR11407:SF69">
    <property type="entry name" value="LYSOZYME C, MILK ISOZYME"/>
    <property type="match status" value="1"/>
</dbReference>
<feature type="signal peptide" evidence="3">
    <location>
        <begin position="1"/>
        <end position="21"/>
    </location>
</feature>
<dbReference type="PANTHER" id="PTHR11407">
    <property type="entry name" value="LYSOZYME C"/>
    <property type="match status" value="1"/>
</dbReference>
<dbReference type="InterPro" id="IPR001916">
    <property type="entry name" value="Glyco_hydro_22"/>
</dbReference>
<reference evidence="5" key="2">
    <citation type="submission" date="2025-08" db="UniProtKB">
        <authorList>
            <consortium name="Ensembl"/>
        </authorList>
    </citation>
    <scope>IDENTIFICATION</scope>
</reference>
<dbReference type="Pfam" id="PF00062">
    <property type="entry name" value="Lys"/>
    <property type="match status" value="1"/>
</dbReference>
<reference evidence="5" key="3">
    <citation type="submission" date="2025-09" db="UniProtKB">
        <authorList>
            <consortium name="Ensembl"/>
        </authorList>
    </citation>
    <scope>IDENTIFICATION</scope>
</reference>
<protein>
    <recommendedName>
        <fullName evidence="4">Glycosyl hydrolases family 22 (GH22) domain-containing protein</fullName>
    </recommendedName>
</protein>
<proteinExistence type="predicted"/>
<evidence type="ECO:0000313" key="5">
    <source>
        <dbReference type="Ensembl" id="ENSPFOP00000024008.1"/>
    </source>
</evidence>
<dbReference type="AlphaFoldDB" id="A0A096LXW7"/>
<sequence length="265" mass="30018">MKLGLVLVLVVAALLPDLFESRTVTKCELKEKLQDKIYLPRKLRRHRDEVLSLIICEVSRQSNLSTSLVNVDGFRFSMTTALPTTEGMEPETEAMTVAPTAPPAPVTTTTTTTTTTTAGPVSSMLTTAAGGSRKKRRASRRRHKSEESQESLNDMENKFDEEEMERDDERLSKESSSEEGGSSHPKITLWSLGYYGIFQLRDSLFCDSGYRWSKNLCGKSCTDFTDDDITDDIDCFVSTNYHWYIFRSISHQCFKQRKTFLQDCS</sequence>
<dbReference type="GO" id="GO:0003796">
    <property type="term" value="F:lysozyme activity"/>
    <property type="evidence" value="ECO:0007669"/>
    <property type="project" value="TreeGrafter"/>
</dbReference>
<feature type="compositionally biased region" description="Basic residues" evidence="2">
    <location>
        <begin position="132"/>
        <end position="143"/>
    </location>
</feature>
<feature type="compositionally biased region" description="Basic and acidic residues" evidence="2">
    <location>
        <begin position="167"/>
        <end position="176"/>
    </location>
</feature>
<dbReference type="Ensembl" id="ENSPFOT00000023049.1">
    <property type="protein sequence ID" value="ENSPFOP00000024008.1"/>
    <property type="gene ID" value="ENSPFOG00000023474.1"/>
</dbReference>
<dbReference type="GeneTree" id="ENSGT00770000121010"/>
<keyword evidence="3" id="KW-0732">Signal</keyword>
<dbReference type="Gene3D" id="1.10.530.10">
    <property type="match status" value="1"/>
</dbReference>
<feature type="compositionally biased region" description="Low complexity" evidence="2">
    <location>
        <begin position="106"/>
        <end position="118"/>
    </location>
</feature>
<dbReference type="InterPro" id="IPR019799">
    <property type="entry name" value="Glyco_hydro_22_CS"/>
</dbReference>
<keyword evidence="6" id="KW-1185">Reference proteome</keyword>
<feature type="domain" description="Glycosyl hydrolases family 22 (GH22)" evidence="4">
    <location>
        <begin position="217"/>
        <end position="235"/>
    </location>
</feature>
<dbReference type="EMBL" id="AYCK01026865">
    <property type="status" value="NOT_ANNOTATED_CDS"/>
    <property type="molecule type" value="Genomic_DNA"/>
</dbReference>
<evidence type="ECO:0000256" key="3">
    <source>
        <dbReference type="SAM" id="SignalP"/>
    </source>
</evidence>
<accession>A0A096LXW7</accession>
<organism evidence="5 6">
    <name type="scientific">Poecilia formosa</name>
    <name type="common">Amazon molly</name>
    <name type="synonym">Limia formosa</name>
    <dbReference type="NCBI Taxonomy" id="48698"/>
    <lineage>
        <taxon>Eukaryota</taxon>
        <taxon>Metazoa</taxon>
        <taxon>Chordata</taxon>
        <taxon>Craniata</taxon>
        <taxon>Vertebrata</taxon>
        <taxon>Euteleostomi</taxon>
        <taxon>Actinopterygii</taxon>
        <taxon>Neopterygii</taxon>
        <taxon>Teleostei</taxon>
        <taxon>Neoteleostei</taxon>
        <taxon>Acanthomorphata</taxon>
        <taxon>Ovalentaria</taxon>
        <taxon>Atherinomorphae</taxon>
        <taxon>Cyprinodontiformes</taxon>
        <taxon>Poeciliidae</taxon>
        <taxon>Poeciliinae</taxon>
        <taxon>Poecilia</taxon>
    </lineage>
</organism>
<evidence type="ECO:0000256" key="1">
    <source>
        <dbReference type="ARBA" id="ARBA00023157"/>
    </source>
</evidence>
<name>A0A096LXW7_POEFO</name>
<evidence type="ECO:0000256" key="2">
    <source>
        <dbReference type="SAM" id="MobiDB-lite"/>
    </source>
</evidence>
<dbReference type="eggNOG" id="ENOG502SFVG">
    <property type="taxonomic scope" value="Eukaryota"/>
</dbReference>
<feature type="chain" id="PRO_5001919593" description="Glycosyl hydrolases family 22 (GH22) domain-containing protein" evidence="3">
    <location>
        <begin position="22"/>
        <end position="265"/>
    </location>
</feature>
<dbReference type="Proteomes" id="UP000028760">
    <property type="component" value="Unassembled WGS sequence"/>
</dbReference>
<dbReference type="OMA" id="KSHAWMK"/>
<dbReference type="PROSITE" id="PS00128">
    <property type="entry name" value="GLYCOSYL_HYDROL_F22_1"/>
    <property type="match status" value="1"/>
</dbReference>
<evidence type="ECO:0000313" key="6">
    <source>
        <dbReference type="Proteomes" id="UP000028760"/>
    </source>
</evidence>
<feature type="region of interest" description="Disordered" evidence="2">
    <location>
        <begin position="86"/>
        <end position="184"/>
    </location>
</feature>
<keyword evidence="1" id="KW-1015">Disulfide bond</keyword>
<dbReference type="PROSITE" id="PS51348">
    <property type="entry name" value="GLYCOSYL_HYDROL_F22_2"/>
    <property type="match status" value="1"/>
</dbReference>
<evidence type="ECO:0000259" key="4">
    <source>
        <dbReference type="PROSITE" id="PS00128"/>
    </source>
</evidence>
<reference evidence="6" key="1">
    <citation type="submission" date="2013-10" db="EMBL/GenBank/DDBJ databases">
        <authorList>
            <person name="Schartl M."/>
            <person name="Warren W."/>
        </authorList>
    </citation>
    <scope>NUCLEOTIDE SEQUENCE [LARGE SCALE GENOMIC DNA]</scope>
    <source>
        <strain evidence="6">female</strain>
    </source>
</reference>